<comment type="function">
    <text evidence="6">Part of the phosphoribosylformylglycinamidine synthase complex involved in the purines biosynthetic pathway. Catalyzes the ATP-dependent conversion of formylglycinamide ribonucleotide (FGAR) and glutamine to yield formylglycinamidine ribonucleotide (FGAM) and glutamate. The FGAM synthase complex is composed of three subunits. PurQ produces an ammonia molecule by converting glutamine to glutamate. PurL transfers the ammonia molecule to FGAR to form FGAM in an ATP-dependent manner. PurS interacts with PurQ and PurL and is thought to assist in the transfer of the ammonia molecule from PurQ to PurL.</text>
</comment>
<name>A0ABW0YR50_9BACI</name>
<dbReference type="NCBIfam" id="TIGR00302">
    <property type="entry name" value="phosphoribosylformylglycinamidine synthase subunit PurS"/>
    <property type="match status" value="1"/>
</dbReference>
<dbReference type="InterPro" id="IPR036604">
    <property type="entry name" value="PurS-like_sf"/>
</dbReference>
<evidence type="ECO:0000256" key="3">
    <source>
        <dbReference type="ARBA" id="ARBA00022741"/>
    </source>
</evidence>
<dbReference type="Proteomes" id="UP001596142">
    <property type="component" value="Unassembled WGS sequence"/>
</dbReference>
<evidence type="ECO:0000256" key="4">
    <source>
        <dbReference type="ARBA" id="ARBA00022755"/>
    </source>
</evidence>
<evidence type="ECO:0000256" key="5">
    <source>
        <dbReference type="ARBA" id="ARBA00022840"/>
    </source>
</evidence>
<organism evidence="7 8">
    <name type="scientific">Thalassorhabdus alkalitolerans</name>
    <dbReference type="NCBI Taxonomy" id="2282697"/>
    <lineage>
        <taxon>Bacteria</taxon>
        <taxon>Bacillati</taxon>
        <taxon>Bacillota</taxon>
        <taxon>Bacilli</taxon>
        <taxon>Bacillales</taxon>
        <taxon>Bacillaceae</taxon>
        <taxon>Thalassorhabdus</taxon>
    </lineage>
</organism>
<dbReference type="EC" id="6.3.5.3" evidence="6"/>
<keyword evidence="8" id="KW-1185">Reference proteome</keyword>
<keyword evidence="3 6" id="KW-0547">Nucleotide-binding</keyword>
<evidence type="ECO:0000256" key="6">
    <source>
        <dbReference type="HAMAP-Rule" id="MF_01926"/>
    </source>
</evidence>
<comment type="catalytic activity">
    <reaction evidence="6">
        <text>N(2)-formyl-N(1)-(5-phospho-beta-D-ribosyl)glycinamide + L-glutamine + ATP + H2O = 2-formamido-N(1)-(5-O-phospho-beta-D-ribosyl)acetamidine + L-glutamate + ADP + phosphate + H(+)</text>
        <dbReference type="Rhea" id="RHEA:17129"/>
        <dbReference type="ChEBI" id="CHEBI:15377"/>
        <dbReference type="ChEBI" id="CHEBI:15378"/>
        <dbReference type="ChEBI" id="CHEBI:29985"/>
        <dbReference type="ChEBI" id="CHEBI:30616"/>
        <dbReference type="ChEBI" id="CHEBI:43474"/>
        <dbReference type="ChEBI" id="CHEBI:58359"/>
        <dbReference type="ChEBI" id="CHEBI:147286"/>
        <dbReference type="ChEBI" id="CHEBI:147287"/>
        <dbReference type="ChEBI" id="CHEBI:456216"/>
        <dbReference type="EC" id="6.3.5.3"/>
    </reaction>
</comment>
<keyword evidence="4 6" id="KW-0658">Purine biosynthesis</keyword>
<dbReference type="EMBL" id="JBHSOZ010000008">
    <property type="protein sequence ID" value="MFC5713906.1"/>
    <property type="molecule type" value="Genomic_DNA"/>
</dbReference>
<evidence type="ECO:0000256" key="1">
    <source>
        <dbReference type="ARBA" id="ARBA00022490"/>
    </source>
</evidence>
<comment type="caution">
    <text evidence="7">The sequence shown here is derived from an EMBL/GenBank/DDBJ whole genome shotgun (WGS) entry which is preliminary data.</text>
</comment>
<dbReference type="RefSeq" id="WP_054635940.1">
    <property type="nucleotide sequence ID" value="NZ_JBHSOZ010000008.1"/>
</dbReference>
<dbReference type="HAMAP" id="MF_01926">
    <property type="entry name" value="PurS"/>
    <property type="match status" value="1"/>
</dbReference>
<proteinExistence type="inferred from homology"/>
<dbReference type="SUPFAM" id="SSF82697">
    <property type="entry name" value="PurS-like"/>
    <property type="match status" value="1"/>
</dbReference>
<keyword evidence="5 6" id="KW-0067">ATP-binding</keyword>
<comment type="similarity">
    <text evidence="6">Belongs to the PurS family.</text>
</comment>
<comment type="subcellular location">
    <subcellularLocation>
        <location evidence="6">Cytoplasm</location>
    </subcellularLocation>
</comment>
<accession>A0ABW0YR50</accession>
<evidence type="ECO:0000313" key="8">
    <source>
        <dbReference type="Proteomes" id="UP001596142"/>
    </source>
</evidence>
<dbReference type="Gene3D" id="3.30.1280.10">
    <property type="entry name" value="Phosphoribosylformylglycinamidine synthase subunit PurS"/>
    <property type="match status" value="1"/>
</dbReference>
<dbReference type="InterPro" id="IPR003850">
    <property type="entry name" value="PurS"/>
</dbReference>
<comment type="subunit">
    <text evidence="6">Part of the FGAM synthase complex composed of 1 PurL, 1 PurQ and 2 PurS subunits.</text>
</comment>
<comment type="pathway">
    <text evidence="6">Purine metabolism; IMP biosynthesis via de novo pathway; 5-amino-1-(5-phospho-D-ribosyl)imidazole from N(2)-formyl-N(1)-(5-phospho-D-ribosyl)glycinamide: step 1/2.</text>
</comment>
<gene>
    <name evidence="6 7" type="primary">purS</name>
    <name evidence="7" type="ORF">ACFPU1_14140</name>
</gene>
<dbReference type="GO" id="GO:0004642">
    <property type="term" value="F:phosphoribosylformylglycinamidine synthase activity"/>
    <property type="evidence" value="ECO:0007669"/>
    <property type="project" value="UniProtKB-EC"/>
</dbReference>
<reference evidence="8" key="1">
    <citation type="journal article" date="2019" name="Int. J. Syst. Evol. Microbiol.">
        <title>The Global Catalogue of Microorganisms (GCM) 10K type strain sequencing project: providing services to taxonomists for standard genome sequencing and annotation.</title>
        <authorList>
            <consortium name="The Broad Institute Genomics Platform"/>
            <consortium name="The Broad Institute Genome Sequencing Center for Infectious Disease"/>
            <person name="Wu L."/>
            <person name="Ma J."/>
        </authorList>
    </citation>
    <scope>NUCLEOTIDE SEQUENCE [LARGE SCALE GENOMIC DNA]</scope>
    <source>
        <strain evidence="8">CECT 7184</strain>
    </source>
</reference>
<dbReference type="NCBIfam" id="NF004630">
    <property type="entry name" value="PRK05974.1"/>
    <property type="match status" value="1"/>
</dbReference>
<dbReference type="PANTHER" id="PTHR34696:SF1">
    <property type="entry name" value="PHOSPHORIBOSYLFORMYLGLYCINAMIDINE SYNTHASE SUBUNIT PURS"/>
    <property type="match status" value="1"/>
</dbReference>
<sequence>MVKVHVYVTLKSGVLDPQGSAVKNSLHTLGYNEVQEVKVGKFMELTVENGENLEERVKEMCEKLLSNPVIEDYSFEIEEVVSS</sequence>
<dbReference type="PANTHER" id="PTHR34696">
    <property type="entry name" value="PHOSPHORIBOSYLFORMYLGLYCINAMIDINE SYNTHASE SUBUNIT PURS"/>
    <property type="match status" value="1"/>
</dbReference>
<evidence type="ECO:0000256" key="2">
    <source>
        <dbReference type="ARBA" id="ARBA00022598"/>
    </source>
</evidence>
<dbReference type="Pfam" id="PF02700">
    <property type="entry name" value="PurS"/>
    <property type="match status" value="1"/>
</dbReference>
<keyword evidence="2 6" id="KW-0436">Ligase</keyword>
<evidence type="ECO:0000313" key="7">
    <source>
        <dbReference type="EMBL" id="MFC5713906.1"/>
    </source>
</evidence>
<protein>
    <recommendedName>
        <fullName evidence="6">Phosphoribosylformylglycinamidine synthase subunit PurS</fullName>
        <shortName evidence="6">FGAM synthase</shortName>
        <ecNumber evidence="6">6.3.5.3</ecNumber>
    </recommendedName>
    <alternativeName>
        <fullName evidence="6">Formylglycinamide ribonucleotide amidotransferase subunit III</fullName>
        <shortName evidence="6">FGAR amidotransferase III</shortName>
        <shortName evidence="6">FGAR-AT III</shortName>
    </alternativeName>
    <alternativeName>
        <fullName evidence="6">Phosphoribosylformylglycinamidine synthase subunit III</fullName>
    </alternativeName>
</protein>
<keyword evidence="1 6" id="KW-0963">Cytoplasm</keyword>